<dbReference type="GO" id="GO:0003677">
    <property type="term" value="F:DNA binding"/>
    <property type="evidence" value="ECO:0007669"/>
    <property type="project" value="UniProtKB-UniRule"/>
</dbReference>
<evidence type="ECO:0000256" key="5">
    <source>
        <dbReference type="ARBA" id="ARBA00022723"/>
    </source>
</evidence>
<keyword evidence="2" id="KW-0240">DNA-directed RNA polymerase</keyword>
<evidence type="ECO:0000256" key="10">
    <source>
        <dbReference type="PROSITE-ProRule" id="PRU00309"/>
    </source>
</evidence>
<evidence type="ECO:0000256" key="2">
    <source>
        <dbReference type="ARBA" id="ARBA00022478"/>
    </source>
</evidence>
<dbReference type="InterPro" id="IPR006612">
    <property type="entry name" value="THAP_Znf"/>
</dbReference>
<keyword evidence="6 10" id="KW-0863">Zinc-finger</keyword>
<dbReference type="Gene3D" id="4.10.860.120">
    <property type="entry name" value="RNA polymerase II, clamp domain"/>
    <property type="match status" value="1"/>
</dbReference>
<keyword evidence="7" id="KW-0862">Zinc</keyword>
<dbReference type="SUPFAM" id="SSF64484">
    <property type="entry name" value="beta and beta-prime subunits of DNA dependent RNA-polymerase"/>
    <property type="match status" value="1"/>
</dbReference>
<keyword evidence="13" id="KW-1185">Reference proteome</keyword>
<dbReference type="EMBL" id="JAPWTK010000156">
    <property type="protein sequence ID" value="KAJ8947655.1"/>
    <property type="molecule type" value="Genomic_DNA"/>
</dbReference>
<keyword evidence="8 10" id="KW-0238">DNA-binding</keyword>
<sequence length="701" mass="79781">MYMRTLAPSDFFTQIASLPMAEICIVYQYVYSSCHVNQQIIATARGVVENATPLGYTLDEVVPEVATGRNPHRWVCTFSRNDNNYESGCAFLVAVKKDFKRFCPQGSEVRIVMLRNLPNRPRISVEFLTWNEGNNNVHCKFCSEDIATKNFLRHLIRKHKHEEEVYEYLKVVAFTGFDCKIEDTYSATFSVVISRCPGLEEQEFSLCFLTGVCTFPLLITLRSFSISFSSSSSMNKDNGPIPTSPLFALINKDNYGSENSGNEFNINRATMPRKCSVNGCRSNYKGEEEGHVTTYSLPQNEAYRRDWIRKIPTDVTHLKAPQVCIKHFMESDIIRTDVCYVKGERKEYPRKIPKLKEGALPMSEDGVHQIVGSIIISENMDYFIQINKETVPVTKIPKELYSLNSVTVLQKIVDYVECGVKDSSVHNELKLRKVCEELTKIGDSEVDRNVFFTFIVEQITLCQQTENNRRYSGTTLMIAASPLTDKSPPCGTCNKTMINCPGHFGYIDLPLPLVNPLFHRIIGTIMRIICIKHCITIQIKLLNAGLVTKAMEVESKIAELIAEYNSYENVPEGAVLPIMEFEKEANQALEEIKGKTVLCQNTEALRNQILSQLLKDFSPKKMCMFCKSSIDKIQVLKNRIIVNTRVTDYSSRSTSVMASRVSAFESKYMNPQESRENMRKIWNVEKDFLMQVHLCLGGHQN</sequence>
<dbReference type="AlphaFoldDB" id="A0AAV8Y7Z9"/>
<evidence type="ECO:0000259" key="11">
    <source>
        <dbReference type="PROSITE" id="PS50950"/>
    </source>
</evidence>
<keyword evidence="3" id="KW-0808">Transferase</keyword>
<organism evidence="12 13">
    <name type="scientific">Aromia moschata</name>
    <dbReference type="NCBI Taxonomy" id="1265417"/>
    <lineage>
        <taxon>Eukaryota</taxon>
        <taxon>Metazoa</taxon>
        <taxon>Ecdysozoa</taxon>
        <taxon>Arthropoda</taxon>
        <taxon>Hexapoda</taxon>
        <taxon>Insecta</taxon>
        <taxon>Pterygota</taxon>
        <taxon>Neoptera</taxon>
        <taxon>Endopterygota</taxon>
        <taxon>Coleoptera</taxon>
        <taxon>Polyphaga</taxon>
        <taxon>Cucujiformia</taxon>
        <taxon>Chrysomeloidea</taxon>
        <taxon>Cerambycidae</taxon>
        <taxon>Cerambycinae</taxon>
        <taxon>Callichromatini</taxon>
        <taxon>Aromia</taxon>
    </lineage>
</organism>
<evidence type="ECO:0000256" key="6">
    <source>
        <dbReference type="ARBA" id="ARBA00022771"/>
    </source>
</evidence>
<evidence type="ECO:0000313" key="12">
    <source>
        <dbReference type="EMBL" id="KAJ8947655.1"/>
    </source>
</evidence>
<dbReference type="GO" id="GO:0008270">
    <property type="term" value="F:zinc ion binding"/>
    <property type="evidence" value="ECO:0007669"/>
    <property type="project" value="UniProtKB-KW"/>
</dbReference>
<dbReference type="Pfam" id="PF04997">
    <property type="entry name" value="RNA_pol_Rpb1_1"/>
    <property type="match status" value="1"/>
</dbReference>
<reference evidence="12" key="1">
    <citation type="journal article" date="2023" name="Insect Mol. Biol.">
        <title>Genome sequencing provides insights into the evolution of gene families encoding plant cell wall-degrading enzymes in longhorned beetles.</title>
        <authorList>
            <person name="Shin N.R."/>
            <person name="Okamura Y."/>
            <person name="Kirsch R."/>
            <person name="Pauchet Y."/>
        </authorList>
    </citation>
    <scope>NUCLEOTIDE SEQUENCE</scope>
    <source>
        <strain evidence="12">AMC_N1</strain>
    </source>
</reference>
<evidence type="ECO:0000256" key="8">
    <source>
        <dbReference type="ARBA" id="ARBA00023125"/>
    </source>
</evidence>
<evidence type="ECO:0000256" key="3">
    <source>
        <dbReference type="ARBA" id="ARBA00022679"/>
    </source>
</evidence>
<accession>A0AAV8Y7Z9</accession>
<evidence type="ECO:0000256" key="4">
    <source>
        <dbReference type="ARBA" id="ARBA00022695"/>
    </source>
</evidence>
<keyword evidence="4" id="KW-0548">Nucleotidyltransferase</keyword>
<evidence type="ECO:0000256" key="7">
    <source>
        <dbReference type="ARBA" id="ARBA00022833"/>
    </source>
</evidence>
<keyword evidence="9" id="KW-0804">Transcription</keyword>
<gene>
    <name evidence="12" type="ORF">NQ318_009539</name>
</gene>
<evidence type="ECO:0000256" key="9">
    <source>
        <dbReference type="ARBA" id="ARBA00023163"/>
    </source>
</evidence>
<name>A0AAV8Y7Z9_9CUCU</name>
<dbReference type="InterPro" id="IPR044893">
    <property type="entry name" value="RNA_pol_Rpb1_clamp_domain"/>
</dbReference>
<dbReference type="GO" id="GO:0003899">
    <property type="term" value="F:DNA-directed RNA polymerase activity"/>
    <property type="evidence" value="ECO:0007669"/>
    <property type="project" value="UniProtKB-EC"/>
</dbReference>
<feature type="domain" description="THAP-type" evidence="11">
    <location>
        <begin position="271"/>
        <end position="356"/>
    </location>
</feature>
<dbReference type="GO" id="GO:0006351">
    <property type="term" value="P:DNA-templated transcription"/>
    <property type="evidence" value="ECO:0007669"/>
    <property type="project" value="InterPro"/>
</dbReference>
<dbReference type="PROSITE" id="PS50950">
    <property type="entry name" value="ZF_THAP"/>
    <property type="match status" value="1"/>
</dbReference>
<keyword evidence="5" id="KW-0479">Metal-binding</keyword>
<dbReference type="EC" id="2.7.7.6" evidence="1"/>
<evidence type="ECO:0000256" key="1">
    <source>
        <dbReference type="ARBA" id="ARBA00012418"/>
    </source>
</evidence>
<dbReference type="Pfam" id="PF05485">
    <property type="entry name" value="THAP"/>
    <property type="match status" value="1"/>
</dbReference>
<proteinExistence type="predicted"/>
<dbReference type="GO" id="GO:0000428">
    <property type="term" value="C:DNA-directed RNA polymerase complex"/>
    <property type="evidence" value="ECO:0007669"/>
    <property type="project" value="UniProtKB-KW"/>
</dbReference>
<protein>
    <recommendedName>
        <fullName evidence="1">DNA-directed RNA polymerase</fullName>
        <ecNumber evidence="1">2.7.7.6</ecNumber>
    </recommendedName>
</protein>
<dbReference type="InterPro" id="IPR007080">
    <property type="entry name" value="RNA_pol_Rpb1_1"/>
</dbReference>
<dbReference type="SUPFAM" id="SSF57716">
    <property type="entry name" value="Glucocorticoid receptor-like (DNA-binding domain)"/>
    <property type="match status" value="1"/>
</dbReference>
<dbReference type="Proteomes" id="UP001162162">
    <property type="component" value="Unassembled WGS sequence"/>
</dbReference>
<evidence type="ECO:0000313" key="13">
    <source>
        <dbReference type="Proteomes" id="UP001162162"/>
    </source>
</evidence>
<comment type="caution">
    <text evidence="12">The sequence shown here is derived from an EMBL/GenBank/DDBJ whole genome shotgun (WGS) entry which is preliminary data.</text>
</comment>